<accession>G8JXX9</accession>
<dbReference type="GO" id="GO:0000463">
    <property type="term" value="P:maturation of LSU-rRNA from tricistronic rRNA transcript (SSU-rRNA, 5.8S rRNA, LSU-rRNA)"/>
    <property type="evidence" value="ECO:0007669"/>
    <property type="project" value="EnsemblFungi"/>
</dbReference>
<dbReference type="AlphaFoldDB" id="G8JXX9"/>
<comment type="subcellular location">
    <subcellularLocation>
        <location evidence="2 6">Nucleus</location>
    </subcellularLocation>
</comment>
<dbReference type="InterPro" id="IPR024679">
    <property type="entry name" value="Ipi1_N"/>
</dbReference>
<dbReference type="GO" id="GO:0006267">
    <property type="term" value="P:pre-replicative complex assembly involved in nuclear cell cycle DNA replication"/>
    <property type="evidence" value="ECO:0007669"/>
    <property type="project" value="EnsemblFungi"/>
</dbReference>
<comment type="similarity">
    <text evidence="3 6">Belongs to the IPI1/TEX10 family.</text>
</comment>
<evidence type="ECO:0000259" key="7">
    <source>
        <dbReference type="Pfam" id="PF12333"/>
    </source>
</evidence>
<dbReference type="Pfam" id="PF12333">
    <property type="entry name" value="Ipi1_N"/>
    <property type="match status" value="1"/>
</dbReference>
<dbReference type="EMBL" id="CP002504">
    <property type="protein sequence ID" value="AET41306.1"/>
    <property type="molecule type" value="Genomic_DNA"/>
</dbReference>
<dbReference type="InParanoid" id="G8JXX9"/>
<dbReference type="PANTHER" id="PTHR16056">
    <property type="entry name" value="REGULATOR OF MICROTUBULE DYNAMICS PROTEIN"/>
    <property type="match status" value="1"/>
</dbReference>
<dbReference type="GO" id="GO:0030174">
    <property type="term" value="P:regulation of DNA-templated DNA replication initiation"/>
    <property type="evidence" value="ECO:0007669"/>
    <property type="project" value="EnsemblFungi"/>
</dbReference>
<organism evidence="8 9">
    <name type="scientific">Eremothecium cymbalariae (strain CBS 270.75 / DBVPG 7215 / KCTC 17166 / NRRL Y-17582)</name>
    <name type="common">Yeast</name>
    <dbReference type="NCBI Taxonomy" id="931890"/>
    <lineage>
        <taxon>Eukaryota</taxon>
        <taxon>Fungi</taxon>
        <taxon>Dikarya</taxon>
        <taxon>Ascomycota</taxon>
        <taxon>Saccharomycotina</taxon>
        <taxon>Saccharomycetes</taxon>
        <taxon>Saccharomycetales</taxon>
        <taxon>Saccharomycetaceae</taxon>
        <taxon>Eremothecium</taxon>
    </lineage>
</organism>
<reference evidence="9" key="1">
    <citation type="journal article" date="2012" name="G3 (Bethesda)">
        <title>Pichia sorbitophila, an interspecies yeast hybrid reveals early steps of genome resolution following polyploidization.</title>
        <authorList>
            <person name="Leh Louis V."/>
            <person name="Despons L."/>
            <person name="Friedrich A."/>
            <person name="Martin T."/>
            <person name="Durrens P."/>
            <person name="Casaregola S."/>
            <person name="Neuveglise C."/>
            <person name="Fairhead C."/>
            <person name="Marck C."/>
            <person name="Cruz J.A."/>
            <person name="Straub M.L."/>
            <person name="Kugler V."/>
            <person name="Sacerdot C."/>
            <person name="Uzunov Z."/>
            <person name="Thierry A."/>
            <person name="Weiss S."/>
            <person name="Bleykasten C."/>
            <person name="De Montigny J."/>
            <person name="Jacques N."/>
            <person name="Jung P."/>
            <person name="Lemaire M."/>
            <person name="Mallet S."/>
            <person name="Morel G."/>
            <person name="Richard G.F."/>
            <person name="Sarkar A."/>
            <person name="Savel G."/>
            <person name="Schacherer J."/>
            <person name="Seret M.L."/>
            <person name="Talla E."/>
            <person name="Samson G."/>
            <person name="Jubin C."/>
            <person name="Poulain J."/>
            <person name="Vacherie B."/>
            <person name="Barbe V."/>
            <person name="Pelletier E."/>
            <person name="Sherman D.J."/>
            <person name="Westhof E."/>
            <person name="Weissenbach J."/>
            <person name="Baret P.V."/>
            <person name="Wincker P."/>
            <person name="Gaillardin C."/>
            <person name="Dujon B."/>
            <person name="Souciet J.L."/>
        </authorList>
    </citation>
    <scope>NUCLEOTIDE SEQUENCE [LARGE SCALE GENOMIC DNA]</scope>
    <source>
        <strain evidence="9">CBS 270.75 / DBVPG 7215 / KCTC 17166 / NRRL Y-17582</strain>
    </source>
</reference>
<gene>
    <name evidence="8" type="ordered locus">Ecym_8009</name>
</gene>
<evidence type="ECO:0000256" key="5">
    <source>
        <dbReference type="ARBA" id="ARBA00023242"/>
    </source>
</evidence>
<evidence type="ECO:0000256" key="6">
    <source>
        <dbReference type="RuleBase" id="RU368021"/>
    </source>
</evidence>
<keyword evidence="6" id="KW-0698">rRNA processing</keyword>
<proteinExistence type="inferred from homology"/>
<dbReference type="OMA" id="CAGGWVK"/>
<dbReference type="STRING" id="931890.G8JXX9"/>
<dbReference type="OrthoDB" id="361362at2759"/>
<dbReference type="PANTHER" id="PTHR16056:SF2">
    <property type="entry name" value="TESTIS-EXPRESSED PROTEIN 10"/>
    <property type="match status" value="1"/>
</dbReference>
<keyword evidence="5 6" id="KW-0539">Nucleus</keyword>
<keyword evidence="6" id="KW-0690">Ribosome biogenesis</keyword>
<dbReference type="Proteomes" id="UP000006790">
    <property type="component" value="Chromosome 8"/>
</dbReference>
<sequence>MAKKKTLKQQDFQKKKLKVGKPKIPASNVTDASFVAKTIHLPNQTKLQLTADLQGDITRRLSLCKHHSDVTRKETLIYFQSVVPRVIHGKVMSRLMNSCIPLMCDTERSVRDELLKLFDIVGENNANVLKLQIRPLVLFISSAMTHISSTVQRDCGKFLKCIMKHCGDELVRCSWVKILKGMLTVLGWPLTDEMNPSSGGGFKMVLNSSNVVNINKDKKFQHHNIQALTEFIRIGCLESHNIPLENANDKSDRVLYGKYLIPNYPQPYAYLKLSIREFNSRLTGSPRSSNKDIFTLHELETIACEDLSTRRHVFLDHFHDRIMLHLPSLIKDGGDRGRSASSLLKLLEQLQQTAS</sequence>
<comment type="function">
    <text evidence="1 6">Component of the RIX1 complex required for processing of ITS2 sequences from 35S pre-rRNA.</text>
</comment>
<dbReference type="GeneID" id="11469826"/>
<evidence type="ECO:0000256" key="2">
    <source>
        <dbReference type="ARBA" id="ARBA00004123"/>
    </source>
</evidence>
<dbReference type="GO" id="GO:0003682">
    <property type="term" value="F:chromatin binding"/>
    <property type="evidence" value="ECO:0007669"/>
    <property type="project" value="EnsemblFungi"/>
</dbReference>
<dbReference type="SUPFAM" id="SSF48371">
    <property type="entry name" value="ARM repeat"/>
    <property type="match status" value="1"/>
</dbReference>
<keyword evidence="9" id="KW-1185">Reference proteome</keyword>
<feature type="domain" description="Pre-rRNA-processing protein Ipi1 N-terminal" evidence="7">
    <location>
        <begin position="128"/>
        <end position="232"/>
    </location>
</feature>
<evidence type="ECO:0000256" key="4">
    <source>
        <dbReference type="ARBA" id="ARBA00011141"/>
    </source>
</evidence>
<evidence type="ECO:0000256" key="1">
    <source>
        <dbReference type="ARBA" id="ARBA00002355"/>
    </source>
</evidence>
<dbReference type="GO" id="GO:0120330">
    <property type="term" value="C:rixosome complex"/>
    <property type="evidence" value="ECO:0007669"/>
    <property type="project" value="UniProtKB-UniRule"/>
</dbReference>
<comment type="subunit">
    <text evidence="4">Component of the RIX1 complex, composed of IPI1, RIX1/IPI2 and IPI3 in a 1:2:2 stoichiometry. The complex interacts (via RIX1) with MDN1 (via its hexameric AAA ATPase ring) and the pre-60S ribosome particles.</text>
</comment>
<dbReference type="KEGG" id="erc:Ecym_8009"/>
<evidence type="ECO:0000313" key="8">
    <source>
        <dbReference type="EMBL" id="AET41306.1"/>
    </source>
</evidence>
<dbReference type="HOGENOM" id="CLU_050252_2_0_1"/>
<protein>
    <recommendedName>
        <fullName evidence="6">Pre-rRNA-processing protein</fullName>
    </recommendedName>
</protein>
<dbReference type="GO" id="GO:0005829">
    <property type="term" value="C:cytosol"/>
    <property type="evidence" value="ECO:0007669"/>
    <property type="project" value="EnsemblFungi"/>
</dbReference>
<dbReference type="GO" id="GO:0005654">
    <property type="term" value="C:nucleoplasm"/>
    <property type="evidence" value="ECO:0007669"/>
    <property type="project" value="EnsemblFungi"/>
</dbReference>
<dbReference type="RefSeq" id="XP_003648123.1">
    <property type="nucleotide sequence ID" value="XM_003648075.1"/>
</dbReference>
<dbReference type="eggNOG" id="KOG2149">
    <property type="taxonomic scope" value="Eukaryota"/>
</dbReference>
<evidence type="ECO:0000313" key="9">
    <source>
        <dbReference type="Proteomes" id="UP000006790"/>
    </source>
</evidence>
<evidence type="ECO:0000256" key="3">
    <source>
        <dbReference type="ARBA" id="ARBA00006427"/>
    </source>
</evidence>
<dbReference type="FunCoup" id="G8JXX9">
    <property type="interactions" value="250"/>
</dbReference>
<dbReference type="GO" id="GO:0000027">
    <property type="term" value="P:ribosomal large subunit assembly"/>
    <property type="evidence" value="ECO:0007669"/>
    <property type="project" value="EnsemblFungi"/>
</dbReference>
<name>G8JXX9_ERECY</name>
<dbReference type="InterPro" id="IPR016024">
    <property type="entry name" value="ARM-type_fold"/>
</dbReference>